<feature type="transmembrane region" description="Helical" evidence="2">
    <location>
        <begin position="135"/>
        <end position="160"/>
    </location>
</feature>
<dbReference type="SUPFAM" id="SSF81321">
    <property type="entry name" value="Family A G protein-coupled receptor-like"/>
    <property type="match status" value="1"/>
</dbReference>
<keyword evidence="4" id="KW-1185">Reference proteome</keyword>
<proteinExistence type="predicted"/>
<dbReference type="Gene3D" id="1.20.1070.10">
    <property type="entry name" value="Rhodopsin 7-helix transmembrane proteins"/>
    <property type="match status" value="1"/>
</dbReference>
<dbReference type="HOGENOM" id="CLU_925987_0_0_1"/>
<accession>F6Z9D5</accession>
<keyword evidence="2" id="KW-0812">Transmembrane</keyword>
<feature type="transmembrane region" description="Helical" evidence="2">
    <location>
        <begin position="43"/>
        <end position="67"/>
    </location>
</feature>
<evidence type="ECO:0008006" key="5">
    <source>
        <dbReference type="Google" id="ProtNLM"/>
    </source>
</evidence>
<dbReference type="AlphaFoldDB" id="F6Z9D5"/>
<name>F6Z9D5_CIOIN</name>
<dbReference type="Proteomes" id="UP000008144">
    <property type="component" value="Unassembled WGS sequence"/>
</dbReference>
<keyword evidence="2" id="KW-0472">Membrane</keyword>
<reference evidence="3" key="2">
    <citation type="submission" date="2025-08" db="UniProtKB">
        <authorList>
            <consortium name="Ensembl"/>
        </authorList>
    </citation>
    <scope>IDENTIFICATION</scope>
</reference>
<protein>
    <recommendedName>
        <fullName evidence="5">G-protein coupled receptors family 1 profile domain-containing protein</fullName>
    </recommendedName>
</protein>
<evidence type="ECO:0000256" key="1">
    <source>
        <dbReference type="SAM" id="MobiDB-lite"/>
    </source>
</evidence>
<keyword evidence="2" id="KW-1133">Transmembrane helix</keyword>
<evidence type="ECO:0000256" key="2">
    <source>
        <dbReference type="SAM" id="Phobius"/>
    </source>
</evidence>
<sequence length="301" mass="33242">MATRCFLMFSAIGSATGTALLALDRGDISLRPSRRFFSGKRPLIAIIFAWVVSSAGLIIPMVAIWLYDSFTELKYTDKPARATKLNWIPSRGSLEMLVESGARTATSSALCDTNCNSICYKDQCTLTHTELAVRLGYQITVFVAAGAITLAIYTKIILYVHKRSFREEKKRGLGILISKRNETRKQTSSMMTQLICCGFKDQRGALEMEGGKTQTNLENSAKTETTVSLGKDINTITESYGSMVQNEQRNNTSTENNRTEYGDTPVRQPVVVVESIEPSSHSARESHNDCPPLENGTLVTD</sequence>
<reference evidence="4" key="1">
    <citation type="journal article" date="2002" name="Science">
        <title>The draft genome of Ciona intestinalis: insights into chordate and vertebrate origins.</title>
        <authorList>
            <person name="Dehal P."/>
            <person name="Satou Y."/>
            <person name="Campbell R.K."/>
            <person name="Chapman J."/>
            <person name="Degnan B."/>
            <person name="De Tomaso A."/>
            <person name="Davidson B."/>
            <person name="Di Gregorio A."/>
            <person name="Gelpke M."/>
            <person name="Goodstein D.M."/>
            <person name="Harafuji N."/>
            <person name="Hastings K.E."/>
            <person name="Ho I."/>
            <person name="Hotta K."/>
            <person name="Huang W."/>
            <person name="Kawashima T."/>
            <person name="Lemaire P."/>
            <person name="Martinez D."/>
            <person name="Meinertzhagen I.A."/>
            <person name="Necula S."/>
            <person name="Nonaka M."/>
            <person name="Putnam N."/>
            <person name="Rash S."/>
            <person name="Saiga H."/>
            <person name="Satake M."/>
            <person name="Terry A."/>
            <person name="Yamada L."/>
            <person name="Wang H.G."/>
            <person name="Awazu S."/>
            <person name="Azumi K."/>
            <person name="Boore J."/>
            <person name="Branno M."/>
            <person name="Chin-Bow S."/>
            <person name="DeSantis R."/>
            <person name="Doyle S."/>
            <person name="Francino P."/>
            <person name="Keys D.N."/>
            <person name="Haga S."/>
            <person name="Hayashi H."/>
            <person name="Hino K."/>
            <person name="Imai K.S."/>
            <person name="Inaba K."/>
            <person name="Kano S."/>
            <person name="Kobayashi K."/>
            <person name="Kobayashi M."/>
            <person name="Lee B.I."/>
            <person name="Makabe K.W."/>
            <person name="Manohar C."/>
            <person name="Matassi G."/>
            <person name="Medina M."/>
            <person name="Mochizuki Y."/>
            <person name="Mount S."/>
            <person name="Morishita T."/>
            <person name="Miura S."/>
            <person name="Nakayama A."/>
            <person name="Nishizaka S."/>
            <person name="Nomoto H."/>
            <person name="Ohta F."/>
            <person name="Oishi K."/>
            <person name="Rigoutsos I."/>
            <person name="Sano M."/>
            <person name="Sasaki A."/>
            <person name="Sasakura Y."/>
            <person name="Shoguchi E."/>
            <person name="Shin-i T."/>
            <person name="Spagnuolo A."/>
            <person name="Stainier D."/>
            <person name="Suzuki M.M."/>
            <person name="Tassy O."/>
            <person name="Takatori N."/>
            <person name="Tokuoka M."/>
            <person name="Yagi K."/>
            <person name="Yoshizaki F."/>
            <person name="Wada S."/>
            <person name="Zhang C."/>
            <person name="Hyatt P.D."/>
            <person name="Larimer F."/>
            <person name="Detter C."/>
            <person name="Doggett N."/>
            <person name="Glavina T."/>
            <person name="Hawkins T."/>
            <person name="Richardson P."/>
            <person name="Lucas S."/>
            <person name="Kohara Y."/>
            <person name="Levine M."/>
            <person name="Satoh N."/>
            <person name="Rokhsar D.S."/>
        </authorList>
    </citation>
    <scope>NUCLEOTIDE SEQUENCE [LARGE SCALE GENOMIC DNA]</scope>
</reference>
<feature type="region of interest" description="Disordered" evidence="1">
    <location>
        <begin position="240"/>
        <end position="301"/>
    </location>
</feature>
<evidence type="ECO:0000313" key="4">
    <source>
        <dbReference type="Proteomes" id="UP000008144"/>
    </source>
</evidence>
<organism evidence="3 4">
    <name type="scientific">Ciona intestinalis</name>
    <name type="common">Transparent sea squirt</name>
    <name type="synonym">Ascidia intestinalis</name>
    <dbReference type="NCBI Taxonomy" id="7719"/>
    <lineage>
        <taxon>Eukaryota</taxon>
        <taxon>Metazoa</taxon>
        <taxon>Chordata</taxon>
        <taxon>Tunicata</taxon>
        <taxon>Ascidiacea</taxon>
        <taxon>Phlebobranchia</taxon>
        <taxon>Cionidae</taxon>
        <taxon>Ciona</taxon>
    </lineage>
</organism>
<evidence type="ECO:0000313" key="3">
    <source>
        <dbReference type="Ensembl" id="ENSCINP00000023117.2"/>
    </source>
</evidence>
<feature type="compositionally biased region" description="Low complexity" evidence="1">
    <location>
        <begin position="245"/>
        <end position="256"/>
    </location>
</feature>
<dbReference type="InParanoid" id="F6Z9D5"/>
<dbReference type="Ensembl" id="ENSCINT00000023363.2">
    <property type="protein sequence ID" value="ENSCINP00000023117.2"/>
    <property type="gene ID" value="ENSCING00000012364.2"/>
</dbReference>
<reference evidence="3" key="3">
    <citation type="submission" date="2025-09" db="UniProtKB">
        <authorList>
            <consortium name="Ensembl"/>
        </authorList>
    </citation>
    <scope>IDENTIFICATION</scope>
</reference>
<feature type="compositionally biased region" description="Low complexity" evidence="1">
    <location>
        <begin position="269"/>
        <end position="281"/>
    </location>
</feature>